<evidence type="ECO:0000313" key="7">
    <source>
        <dbReference type="Proteomes" id="UP001285441"/>
    </source>
</evidence>
<feature type="domain" description="C2H2-type" evidence="5">
    <location>
        <begin position="967"/>
        <end position="994"/>
    </location>
</feature>
<keyword evidence="7" id="KW-1185">Reference proteome</keyword>
<dbReference type="SUPFAM" id="SSF57667">
    <property type="entry name" value="beta-beta-alpha zinc fingers"/>
    <property type="match status" value="1"/>
</dbReference>
<dbReference type="PANTHER" id="PTHR10039:SF14">
    <property type="entry name" value="NACHT DOMAIN-CONTAINING PROTEIN"/>
    <property type="match status" value="1"/>
</dbReference>
<accession>A0AAE0P882</accession>
<dbReference type="InterPro" id="IPR013087">
    <property type="entry name" value="Znf_C2H2_type"/>
</dbReference>
<dbReference type="InterPro" id="IPR027417">
    <property type="entry name" value="P-loop_NTPase"/>
</dbReference>
<dbReference type="AlphaFoldDB" id="A0AAE0P882"/>
<evidence type="ECO:0000256" key="2">
    <source>
        <dbReference type="PROSITE-ProRule" id="PRU00042"/>
    </source>
</evidence>
<dbReference type="PANTHER" id="PTHR10039">
    <property type="entry name" value="AMELOGENIN"/>
    <property type="match status" value="1"/>
</dbReference>
<organism evidence="6 7">
    <name type="scientific">Podospora didyma</name>
    <dbReference type="NCBI Taxonomy" id="330526"/>
    <lineage>
        <taxon>Eukaryota</taxon>
        <taxon>Fungi</taxon>
        <taxon>Dikarya</taxon>
        <taxon>Ascomycota</taxon>
        <taxon>Pezizomycotina</taxon>
        <taxon>Sordariomycetes</taxon>
        <taxon>Sordariomycetidae</taxon>
        <taxon>Sordariales</taxon>
        <taxon>Podosporaceae</taxon>
        <taxon>Podospora</taxon>
    </lineage>
</organism>
<keyword evidence="2" id="KW-0862">Zinc</keyword>
<keyword evidence="2" id="KW-0479">Metal-binding</keyword>
<dbReference type="InterPro" id="IPR056884">
    <property type="entry name" value="NPHP3-like_N"/>
</dbReference>
<dbReference type="Pfam" id="PF12874">
    <property type="entry name" value="zf-met"/>
    <property type="match status" value="1"/>
</dbReference>
<comment type="caution">
    <text evidence="6">The sequence shown here is derived from an EMBL/GenBank/DDBJ whole genome shotgun (WGS) entry which is preliminary data.</text>
</comment>
<feature type="domain" description="C2H2-type" evidence="5">
    <location>
        <begin position="995"/>
        <end position="1017"/>
    </location>
</feature>
<dbReference type="Pfam" id="PF24809">
    <property type="entry name" value="DUF7708"/>
    <property type="match status" value="1"/>
</dbReference>
<dbReference type="SMART" id="SM00355">
    <property type="entry name" value="ZnF_C2H2"/>
    <property type="match status" value="4"/>
</dbReference>
<feature type="region of interest" description="Disordered" evidence="4">
    <location>
        <begin position="753"/>
        <end position="803"/>
    </location>
</feature>
<dbReference type="Pfam" id="PF22939">
    <property type="entry name" value="WHD_GPIID"/>
    <property type="match status" value="1"/>
</dbReference>
<feature type="coiled-coil region" evidence="3">
    <location>
        <begin position="231"/>
        <end position="258"/>
    </location>
</feature>
<dbReference type="InterPro" id="IPR056125">
    <property type="entry name" value="DUF7708"/>
</dbReference>
<reference evidence="6" key="2">
    <citation type="submission" date="2023-06" db="EMBL/GenBank/DDBJ databases">
        <authorList>
            <consortium name="Lawrence Berkeley National Laboratory"/>
            <person name="Haridas S."/>
            <person name="Hensen N."/>
            <person name="Bonometti L."/>
            <person name="Westerberg I."/>
            <person name="Brannstrom I.O."/>
            <person name="Guillou S."/>
            <person name="Cros-Aarteil S."/>
            <person name="Calhoun S."/>
            <person name="Kuo A."/>
            <person name="Mondo S."/>
            <person name="Pangilinan J."/>
            <person name="Riley R."/>
            <person name="LaButti K."/>
            <person name="Andreopoulos B."/>
            <person name="Lipzen A."/>
            <person name="Chen C."/>
            <person name="Yanf M."/>
            <person name="Daum C."/>
            <person name="Ng V."/>
            <person name="Clum A."/>
            <person name="Steindorff A."/>
            <person name="Ohm R."/>
            <person name="Martin F."/>
            <person name="Silar P."/>
            <person name="Natvig D."/>
            <person name="Lalanne C."/>
            <person name="Gautier V."/>
            <person name="Ament-velasquez S.L."/>
            <person name="Kruys A."/>
            <person name="Hutchinson M.I."/>
            <person name="Powell A.J."/>
            <person name="Barry K."/>
            <person name="Miller A.N."/>
            <person name="Grigoriev I.V."/>
            <person name="Debuchy R."/>
            <person name="Gladieux P."/>
            <person name="Thoren M.H."/>
            <person name="Johannesson H."/>
        </authorList>
    </citation>
    <scope>NUCLEOTIDE SEQUENCE</scope>
    <source>
        <strain evidence="6">CBS 232.78</strain>
    </source>
</reference>
<evidence type="ECO:0000256" key="3">
    <source>
        <dbReference type="SAM" id="Coils"/>
    </source>
</evidence>
<proteinExistence type="predicted"/>
<dbReference type="PROSITE" id="PS50157">
    <property type="entry name" value="ZINC_FINGER_C2H2_2"/>
    <property type="match status" value="2"/>
</dbReference>
<dbReference type="Pfam" id="PF24883">
    <property type="entry name" value="NPHP3_N"/>
    <property type="match status" value="1"/>
</dbReference>
<evidence type="ECO:0000256" key="4">
    <source>
        <dbReference type="SAM" id="MobiDB-lite"/>
    </source>
</evidence>
<evidence type="ECO:0000259" key="5">
    <source>
        <dbReference type="PROSITE" id="PS50157"/>
    </source>
</evidence>
<dbReference type="Gene3D" id="3.30.160.60">
    <property type="entry name" value="Classic Zinc Finger"/>
    <property type="match status" value="1"/>
</dbReference>
<protein>
    <recommendedName>
        <fullName evidence="5">C2H2-type domain-containing protein</fullName>
    </recommendedName>
</protein>
<gene>
    <name evidence="6" type="ORF">B0H63DRAFT_63561</name>
</gene>
<dbReference type="Gene3D" id="3.40.50.300">
    <property type="entry name" value="P-loop containing nucleotide triphosphate hydrolases"/>
    <property type="match status" value="1"/>
</dbReference>
<evidence type="ECO:0000256" key="1">
    <source>
        <dbReference type="ARBA" id="ARBA00022737"/>
    </source>
</evidence>
<dbReference type="InterPro" id="IPR036236">
    <property type="entry name" value="Znf_C2H2_sf"/>
</dbReference>
<dbReference type="GO" id="GO:0008270">
    <property type="term" value="F:zinc ion binding"/>
    <property type="evidence" value="ECO:0007669"/>
    <property type="project" value="UniProtKB-KW"/>
</dbReference>
<keyword evidence="1" id="KW-0677">Repeat</keyword>
<dbReference type="PROSITE" id="PS00028">
    <property type="entry name" value="ZINC_FINGER_C2H2_1"/>
    <property type="match status" value="2"/>
</dbReference>
<dbReference type="SUPFAM" id="SSF52540">
    <property type="entry name" value="P-loop containing nucleoside triphosphate hydrolases"/>
    <property type="match status" value="1"/>
</dbReference>
<dbReference type="EMBL" id="JAULSW010000001">
    <property type="protein sequence ID" value="KAK3395027.1"/>
    <property type="molecule type" value="Genomic_DNA"/>
</dbReference>
<keyword evidence="3" id="KW-0175">Coiled coil</keyword>
<dbReference type="InterPro" id="IPR054471">
    <property type="entry name" value="GPIID_WHD"/>
</dbReference>
<sequence length="1026" mass="118789">MDSAGGTDPDTADGIIERTLKQFKSSLTSVQLDSFPLQSLTDVKTKILSIQLRQERNKTLMNFSRIRFYLERFDEFDKVCRCIKVGGIEGAEISGFIWGPSALILEVCQEDSSVLDTILDAYQKFGKRIPDLHQYGDIHETAEVPKCLAFMYDDLLRFYSKILKLLSGSRVWKKTFQANWKDFEHTFASILKSFDAHSKVLKNLLATREKRALEDARRRINDHIIRSEDYHRDIQQHIDQYEEDREEILTALRNQEEKRKADQRSDVLRWLSTPGLPQNEYHKKFKSARDDFPETGTWILAEEKIVNWMVEDTPRYSMLWLNGKKGAGKTVLASVIIEACTEILNFSTSYFYCREDDSNQNSGLAVLKGILRQLVEHSEDLLPSCWHKRNRGEEILNDHGTVKSLLDLFLDYDSNHFVVIDGLDECTAPEIKPIVQFWTNMVTKCDKYKPGKLRVLFVSQDDNQIRKLMQAADILDLHPAQSSKDIEKYVARQFSSLQVKFELTDDEARNAQTLVCVRAEGMFLFAVLTVENLLAQPTLGDLKDELRDTNFPKSLKEAYHKIMERLKKSLHEKQWAKAKKIFCWLAGAKRPLKSHELQAALAVEIDDEGNGDLDYRHNQLRQDVREICGSLVQVLPDRIEFIHSTTKSYIVESEQLDKTAIECDLTILCLTYLTFECFRPDLVDEDIKHFVKEGYYTFQDYAISRWKHHLESLIERMPDMFKDPRRKTDYESRLEIALAKFLDFHKESIETASQTHEKKMTKMQRALRLSAPSPQPISPPASQPSPGIPPLPESPTPSPQFAQQGVTPAEFCQAFQHTSFYRQLVELWTHVYKHETGDFNERNKVSLPRLGDALLNIRNGIEQLWGITTPQSRGYLEKYYGKRVFKCQRVTCDYFHEGFDSKAAVEKHSNRHDRPFRCPIQGCSLTPLGFSASKDRDKHIRQYHPDELGLPSQFIAETKREGADAKWICEICNKRFTRQGIKKAHVDSHYGTRAYACETCGKRFTRANDRNRHRKLHLRAPNGRDK</sequence>
<keyword evidence="2" id="KW-0863">Zinc-finger</keyword>
<name>A0AAE0P882_9PEZI</name>
<reference evidence="6" key="1">
    <citation type="journal article" date="2023" name="Mol. Phylogenet. Evol.">
        <title>Genome-scale phylogeny and comparative genomics of the fungal order Sordariales.</title>
        <authorList>
            <person name="Hensen N."/>
            <person name="Bonometti L."/>
            <person name="Westerberg I."/>
            <person name="Brannstrom I.O."/>
            <person name="Guillou S."/>
            <person name="Cros-Aarteil S."/>
            <person name="Calhoun S."/>
            <person name="Haridas S."/>
            <person name="Kuo A."/>
            <person name="Mondo S."/>
            <person name="Pangilinan J."/>
            <person name="Riley R."/>
            <person name="LaButti K."/>
            <person name="Andreopoulos B."/>
            <person name="Lipzen A."/>
            <person name="Chen C."/>
            <person name="Yan M."/>
            <person name="Daum C."/>
            <person name="Ng V."/>
            <person name="Clum A."/>
            <person name="Steindorff A."/>
            <person name="Ohm R.A."/>
            <person name="Martin F."/>
            <person name="Silar P."/>
            <person name="Natvig D.O."/>
            <person name="Lalanne C."/>
            <person name="Gautier V."/>
            <person name="Ament-Velasquez S.L."/>
            <person name="Kruys A."/>
            <person name="Hutchinson M.I."/>
            <person name="Powell A.J."/>
            <person name="Barry K."/>
            <person name="Miller A.N."/>
            <person name="Grigoriev I.V."/>
            <person name="Debuchy R."/>
            <person name="Gladieux P."/>
            <person name="Hiltunen Thoren M."/>
            <person name="Johannesson H."/>
        </authorList>
    </citation>
    <scope>NUCLEOTIDE SEQUENCE</scope>
    <source>
        <strain evidence="6">CBS 232.78</strain>
    </source>
</reference>
<feature type="compositionally biased region" description="Pro residues" evidence="4">
    <location>
        <begin position="773"/>
        <end position="798"/>
    </location>
</feature>
<dbReference type="Proteomes" id="UP001285441">
    <property type="component" value="Unassembled WGS sequence"/>
</dbReference>
<evidence type="ECO:0000313" key="6">
    <source>
        <dbReference type="EMBL" id="KAK3395027.1"/>
    </source>
</evidence>